<proteinExistence type="predicted"/>
<evidence type="ECO:0000313" key="3">
    <source>
        <dbReference type="Proteomes" id="UP001383192"/>
    </source>
</evidence>
<reference evidence="2 3" key="1">
    <citation type="submission" date="2024-01" db="EMBL/GenBank/DDBJ databases">
        <title>A draft genome for a cacao thread blight-causing isolate of Paramarasmius palmivorus.</title>
        <authorList>
            <person name="Baruah I.K."/>
            <person name="Bukari Y."/>
            <person name="Amoako-Attah I."/>
            <person name="Meinhardt L.W."/>
            <person name="Bailey B.A."/>
            <person name="Cohen S.P."/>
        </authorList>
    </citation>
    <scope>NUCLEOTIDE SEQUENCE [LARGE SCALE GENOMIC DNA]</scope>
    <source>
        <strain evidence="2 3">GH-12</strain>
    </source>
</reference>
<feature type="region of interest" description="Disordered" evidence="1">
    <location>
        <begin position="91"/>
        <end position="112"/>
    </location>
</feature>
<sequence>MPPAKGPLWTYFYRGEKQNSSQYKAYCYRCIKQHRPSDAPIDIDGTDETMVTEPWFDDAVEKTKSTLGEKGAMAAHLKRCPFASKEAKRAAELEADDGDDEQGPVQKKRKLDEKGEKILKQTQLKSFKGLDILFTADQIPRLLAQFLRATLSAHLPFSWVEDPEVIKLLLMFRATACNVIPERKYLAGKLLDNADDDVEGMLEKFFKGSTATLSVQSFLIKVLRTNHWNKDGVSLCKAFCDMIDSAEAQYQCRIIAFVCDNDGGSQRGGKDLVNMRPWLFVFPCLAHQTQLILGDYFKENPEAADIAEKAVGFIGWINNHDKVREIFDNEQRERTGKVLQCIFANLTRWTTHFLAFSRLLELQEPFQAAALFHRERVITAQVGAEKNKKKRKKLEEDAKEHLGIAESRGYWDSLQLVVNDIAPVTYSTNISQSDSLCLDQFLIALAGLYLHFSKHHNAKVAAGMKKRLEQRWKDLDQEPFIIALILNPFERLDRFGDGAGLNVLTLNKMVTDLYKRIHSKPPAEPQTSIEEETFQATLLLKVRNVSQAFLAYMANTGSFETFRDPEIRESFMSSLGENPTAFWEAVKGDQAVADLADFAIILFDICPNQGGLERTFSDFSVNKTKRRNRLGLKKLEKMSKVTADIRMQQSSQGLLKTRKKRKNHSDDETETLLAVPQYDEVVRDRADTDSDQSDAEGRSRTQAQKSIFIKSKAAWRKELAKWQEKEHLMESHEPSESGVRVPTWRPTMLEKLFGGQVKRSTTLQGAQRALDDESRLMELLAAAHLDEEPDDGELEGSGDDYED</sequence>
<feature type="region of interest" description="Disordered" evidence="1">
    <location>
        <begin position="648"/>
        <end position="703"/>
    </location>
</feature>
<protein>
    <recommendedName>
        <fullName evidence="4">DUF659 domain-containing protein</fullName>
    </recommendedName>
</protein>
<dbReference type="AlphaFoldDB" id="A0AAW0BKD7"/>
<gene>
    <name evidence="2" type="ORF">VNI00_015149</name>
</gene>
<organism evidence="2 3">
    <name type="scientific">Paramarasmius palmivorus</name>
    <dbReference type="NCBI Taxonomy" id="297713"/>
    <lineage>
        <taxon>Eukaryota</taxon>
        <taxon>Fungi</taxon>
        <taxon>Dikarya</taxon>
        <taxon>Basidiomycota</taxon>
        <taxon>Agaricomycotina</taxon>
        <taxon>Agaricomycetes</taxon>
        <taxon>Agaricomycetidae</taxon>
        <taxon>Agaricales</taxon>
        <taxon>Marasmiineae</taxon>
        <taxon>Marasmiaceae</taxon>
        <taxon>Paramarasmius</taxon>
    </lineage>
</organism>
<name>A0AAW0BKD7_9AGAR</name>
<evidence type="ECO:0000256" key="1">
    <source>
        <dbReference type="SAM" id="MobiDB-lite"/>
    </source>
</evidence>
<accession>A0AAW0BKD7</accession>
<feature type="region of interest" description="Disordered" evidence="1">
    <location>
        <begin position="782"/>
        <end position="803"/>
    </location>
</feature>
<feature type="compositionally biased region" description="Acidic residues" evidence="1">
    <location>
        <begin position="787"/>
        <end position="803"/>
    </location>
</feature>
<comment type="caution">
    <text evidence="2">The sequence shown here is derived from an EMBL/GenBank/DDBJ whole genome shotgun (WGS) entry which is preliminary data.</text>
</comment>
<dbReference type="Proteomes" id="UP001383192">
    <property type="component" value="Unassembled WGS sequence"/>
</dbReference>
<keyword evidence="3" id="KW-1185">Reference proteome</keyword>
<dbReference type="EMBL" id="JAYKXP010000094">
    <property type="protein sequence ID" value="KAK7027516.1"/>
    <property type="molecule type" value="Genomic_DNA"/>
</dbReference>
<evidence type="ECO:0008006" key="4">
    <source>
        <dbReference type="Google" id="ProtNLM"/>
    </source>
</evidence>
<dbReference type="InterPro" id="IPR012337">
    <property type="entry name" value="RNaseH-like_sf"/>
</dbReference>
<dbReference type="SUPFAM" id="SSF53098">
    <property type="entry name" value="Ribonuclease H-like"/>
    <property type="match status" value="1"/>
</dbReference>
<evidence type="ECO:0000313" key="2">
    <source>
        <dbReference type="EMBL" id="KAK7027516.1"/>
    </source>
</evidence>
<feature type="compositionally biased region" description="Acidic residues" evidence="1">
    <location>
        <begin position="93"/>
        <end position="102"/>
    </location>
</feature>